<dbReference type="Gene3D" id="3.40.109.10">
    <property type="entry name" value="NADH Oxidase"/>
    <property type="match status" value="1"/>
</dbReference>
<dbReference type="OrthoDB" id="9782629at2"/>
<dbReference type="InterPro" id="IPR029479">
    <property type="entry name" value="Nitroreductase"/>
</dbReference>
<protein>
    <submittedName>
        <fullName evidence="2">Nitroreductase</fullName>
    </submittedName>
</protein>
<accession>A0A1H6QT29</accession>
<dbReference type="RefSeq" id="WP_074731202.1">
    <property type="nucleotide sequence ID" value="NZ_FNYK01000003.1"/>
</dbReference>
<dbReference type="STRING" id="322505.SAMN04487836_1179"/>
<dbReference type="GO" id="GO:0016491">
    <property type="term" value="F:oxidoreductase activity"/>
    <property type="evidence" value="ECO:0007669"/>
    <property type="project" value="InterPro"/>
</dbReference>
<dbReference type="InterPro" id="IPR000415">
    <property type="entry name" value="Nitroreductase-like"/>
</dbReference>
<dbReference type="CDD" id="cd02150">
    <property type="entry name" value="nitroreductase"/>
    <property type="match status" value="1"/>
</dbReference>
<keyword evidence="3" id="KW-1185">Reference proteome</keyword>
<organism evidence="2 3">
    <name type="scientific">Sharpea azabuensis</name>
    <dbReference type="NCBI Taxonomy" id="322505"/>
    <lineage>
        <taxon>Bacteria</taxon>
        <taxon>Bacillati</taxon>
        <taxon>Bacillota</taxon>
        <taxon>Erysipelotrichia</taxon>
        <taxon>Erysipelotrichales</taxon>
        <taxon>Coprobacillaceae</taxon>
        <taxon>Sharpea</taxon>
    </lineage>
</organism>
<dbReference type="SUPFAM" id="SSF55469">
    <property type="entry name" value="FMN-dependent nitroreductase-like"/>
    <property type="match status" value="1"/>
</dbReference>
<evidence type="ECO:0000259" key="1">
    <source>
        <dbReference type="Pfam" id="PF00881"/>
    </source>
</evidence>
<proteinExistence type="predicted"/>
<dbReference type="InterPro" id="IPR050627">
    <property type="entry name" value="Nitroreductase/BluB"/>
</dbReference>
<dbReference type="AlphaFoldDB" id="A0A1H6QT29"/>
<dbReference type="Proteomes" id="UP000183028">
    <property type="component" value="Unassembled WGS sequence"/>
</dbReference>
<dbReference type="EMBL" id="FNYK01000003">
    <property type="protein sequence ID" value="SEI42640.1"/>
    <property type="molecule type" value="Genomic_DNA"/>
</dbReference>
<evidence type="ECO:0000313" key="3">
    <source>
        <dbReference type="Proteomes" id="UP000183028"/>
    </source>
</evidence>
<dbReference type="PANTHER" id="PTHR23026">
    <property type="entry name" value="NADPH NITROREDUCTASE"/>
    <property type="match status" value="1"/>
</dbReference>
<name>A0A1H6QT29_9FIRM</name>
<reference evidence="3" key="1">
    <citation type="submission" date="2016-10" db="EMBL/GenBank/DDBJ databases">
        <authorList>
            <person name="Varghese N."/>
            <person name="Submissions S."/>
        </authorList>
    </citation>
    <scope>NUCLEOTIDE SEQUENCE [LARGE SCALE GENOMIC DNA]</scope>
    <source>
        <strain evidence="3">DSM 20406</strain>
    </source>
</reference>
<sequence length="164" mass="18650">MDTILKRRSVRKWLDQPVEEEKIKTILKAAMNAPSAGNQMPWEFIVVEDKAILEELSNSSPYAKCVAHAPVAIVVVYRTDDLRFPSYAQIDSAIAAENILLAITDLGLGGVWLGIAPEEERMEKVEKILHLENKHAFAIIPFGYSDMKLDSNDKYDEERITWYK</sequence>
<evidence type="ECO:0000313" key="2">
    <source>
        <dbReference type="EMBL" id="SEI42640.1"/>
    </source>
</evidence>
<gene>
    <name evidence="2" type="ORF">SAMN04487834_100383</name>
</gene>
<feature type="domain" description="Nitroreductase" evidence="1">
    <location>
        <begin position="4"/>
        <end position="58"/>
    </location>
</feature>
<dbReference type="Pfam" id="PF00881">
    <property type="entry name" value="Nitroreductase"/>
    <property type="match status" value="2"/>
</dbReference>
<dbReference type="eggNOG" id="COG0778">
    <property type="taxonomic scope" value="Bacteria"/>
</dbReference>
<dbReference type="PANTHER" id="PTHR23026:SF123">
    <property type="entry name" value="NAD(P)H NITROREDUCTASE RV3131-RELATED"/>
    <property type="match status" value="1"/>
</dbReference>
<feature type="domain" description="Nitroreductase" evidence="1">
    <location>
        <begin position="66"/>
        <end position="144"/>
    </location>
</feature>